<dbReference type="EMBL" id="CAJNOH010000574">
    <property type="protein sequence ID" value="CAF1078516.1"/>
    <property type="molecule type" value="Genomic_DNA"/>
</dbReference>
<dbReference type="Proteomes" id="UP000663864">
    <property type="component" value="Unassembled WGS sequence"/>
</dbReference>
<accession>A0A818S9G5</accession>
<comment type="caution">
    <text evidence="10">The sequence shown here is derived from an EMBL/GenBank/DDBJ whole genome shotgun (WGS) entry which is preliminary data.</text>
</comment>
<dbReference type="AlphaFoldDB" id="A0A818S9G5"/>
<evidence type="ECO:0000313" key="2">
    <source>
        <dbReference type="EMBL" id="CAF1076956.1"/>
    </source>
</evidence>
<name>A0A818S9G5_9BILA</name>
<evidence type="ECO:0000313" key="5">
    <source>
        <dbReference type="EMBL" id="CAF1265561.1"/>
    </source>
</evidence>
<dbReference type="Proteomes" id="UP000663882">
    <property type="component" value="Unassembled WGS sequence"/>
</dbReference>
<dbReference type="PANTHER" id="PTHR47204">
    <property type="entry name" value="OS02G0168900 PROTEIN"/>
    <property type="match status" value="1"/>
</dbReference>
<organism evidence="10 11">
    <name type="scientific">Rotaria sordida</name>
    <dbReference type="NCBI Taxonomy" id="392033"/>
    <lineage>
        <taxon>Eukaryota</taxon>
        <taxon>Metazoa</taxon>
        <taxon>Spiralia</taxon>
        <taxon>Gnathifera</taxon>
        <taxon>Rotifera</taxon>
        <taxon>Eurotatoria</taxon>
        <taxon>Bdelloidea</taxon>
        <taxon>Philodinida</taxon>
        <taxon>Philodinidae</taxon>
        <taxon>Rotaria</taxon>
    </lineage>
</organism>
<dbReference type="Pfam" id="PF08615">
    <property type="entry name" value="RNase_H2_suC"/>
    <property type="match status" value="1"/>
</dbReference>
<protein>
    <submittedName>
        <fullName evidence="10">Uncharacterized protein</fullName>
    </submittedName>
</protein>
<evidence type="ECO:0000313" key="12">
    <source>
        <dbReference type="Proteomes" id="UP000663870"/>
    </source>
</evidence>
<evidence type="ECO:0000313" key="10">
    <source>
        <dbReference type="EMBL" id="CAF3663736.1"/>
    </source>
</evidence>
<dbReference type="EMBL" id="CAJNOL010001015">
    <property type="protein sequence ID" value="CAF1265561.1"/>
    <property type="molecule type" value="Genomic_DNA"/>
</dbReference>
<evidence type="ECO:0000313" key="7">
    <source>
        <dbReference type="EMBL" id="CAF1269421.1"/>
    </source>
</evidence>
<proteinExistence type="predicted"/>
<dbReference type="InterPro" id="IPR013924">
    <property type="entry name" value="RNase_H2_suC"/>
</dbReference>
<sequence>MSSIVYSMPCSIDIPSTTTSDIKRHFTNSIQINKDNNNNKLVASFRGRPLDGEQLNIPNDYIGILANSSKYVSSFDKLTYFNLDCSTSKNDCIARSIEWLSLAKILHE</sequence>
<evidence type="ECO:0000313" key="1">
    <source>
        <dbReference type="EMBL" id="CAF1041625.1"/>
    </source>
</evidence>
<dbReference type="EMBL" id="CAJOBD010000412">
    <property type="protein sequence ID" value="CAF3663736.1"/>
    <property type="molecule type" value="Genomic_DNA"/>
</dbReference>
<dbReference type="GO" id="GO:0006401">
    <property type="term" value="P:RNA catabolic process"/>
    <property type="evidence" value="ECO:0007669"/>
    <property type="project" value="InterPro"/>
</dbReference>
<dbReference type="Gene3D" id="2.40.128.680">
    <property type="match status" value="1"/>
</dbReference>
<dbReference type="Proteomes" id="UP000663854">
    <property type="component" value="Unassembled WGS sequence"/>
</dbReference>
<dbReference type="EMBL" id="CAJOAX010000531">
    <property type="protein sequence ID" value="CAF3608860.1"/>
    <property type="molecule type" value="Genomic_DNA"/>
</dbReference>
<dbReference type="EMBL" id="CAJNOU010000594">
    <property type="protein sequence ID" value="CAF1041625.1"/>
    <property type="molecule type" value="Genomic_DNA"/>
</dbReference>
<dbReference type="EMBL" id="CAJNOO010001800">
    <property type="protein sequence ID" value="CAF1200194.1"/>
    <property type="molecule type" value="Genomic_DNA"/>
</dbReference>
<dbReference type="CDD" id="cd09271">
    <property type="entry name" value="RNase_H2-C"/>
    <property type="match status" value="1"/>
</dbReference>
<gene>
    <name evidence="9" type="ORF">FNK824_LOCUS5374</name>
    <name evidence="10" type="ORF">JBS370_LOCUS7077</name>
    <name evidence="5" type="ORF">JXQ802_LOCUS27716</name>
    <name evidence="6" type="ORF">JXQ802_LOCUS27784</name>
    <name evidence="8" type="ORF">OTI717_LOCUS7192</name>
    <name evidence="2" type="ORF">PYM288_LOCUS18466</name>
    <name evidence="3" type="ORF">PYM288_LOCUS18543</name>
    <name evidence="4" type="ORF">RFH988_LOCUS24556</name>
    <name evidence="1" type="ORF">SEV965_LOCUS12858</name>
    <name evidence="7" type="ORF">ZHD862_LOCUS26333</name>
</gene>
<dbReference type="Proteomes" id="UP000663823">
    <property type="component" value="Unassembled WGS sequence"/>
</dbReference>
<dbReference type="EMBL" id="CAJNOT010001964">
    <property type="protein sequence ID" value="CAF1269421.1"/>
    <property type="molecule type" value="Genomic_DNA"/>
</dbReference>
<dbReference type="Proteomes" id="UP000663889">
    <property type="component" value="Unassembled WGS sequence"/>
</dbReference>
<evidence type="ECO:0000313" key="9">
    <source>
        <dbReference type="EMBL" id="CAF3639656.1"/>
    </source>
</evidence>
<dbReference type="EMBL" id="CAJNOL010001020">
    <property type="protein sequence ID" value="CAF1266963.1"/>
    <property type="molecule type" value="Genomic_DNA"/>
</dbReference>
<evidence type="ECO:0000313" key="11">
    <source>
        <dbReference type="Proteomes" id="UP000663836"/>
    </source>
</evidence>
<dbReference type="Proteomes" id="UP000663874">
    <property type="component" value="Unassembled WGS sequence"/>
</dbReference>
<evidence type="ECO:0000313" key="8">
    <source>
        <dbReference type="EMBL" id="CAF3608860.1"/>
    </source>
</evidence>
<dbReference type="Proteomes" id="UP000663836">
    <property type="component" value="Unassembled WGS sequence"/>
</dbReference>
<reference evidence="10" key="1">
    <citation type="submission" date="2021-02" db="EMBL/GenBank/DDBJ databases">
        <authorList>
            <person name="Nowell W R."/>
        </authorList>
    </citation>
    <scope>NUCLEOTIDE SEQUENCE</scope>
</reference>
<dbReference type="GO" id="GO:0032299">
    <property type="term" value="C:ribonuclease H2 complex"/>
    <property type="evidence" value="ECO:0007669"/>
    <property type="project" value="InterPro"/>
</dbReference>
<evidence type="ECO:0000313" key="6">
    <source>
        <dbReference type="EMBL" id="CAF1266963.1"/>
    </source>
</evidence>
<dbReference type="OrthoDB" id="6222486at2759"/>
<dbReference type="EMBL" id="CAJOBE010000425">
    <property type="protein sequence ID" value="CAF3639656.1"/>
    <property type="molecule type" value="Genomic_DNA"/>
</dbReference>
<dbReference type="PANTHER" id="PTHR47204:SF1">
    <property type="entry name" value="RIBONUCLEASE H2 SUBUNIT C"/>
    <property type="match status" value="1"/>
</dbReference>
<evidence type="ECO:0000313" key="3">
    <source>
        <dbReference type="EMBL" id="CAF1078516.1"/>
    </source>
</evidence>
<keyword evidence="12" id="KW-1185">Reference proteome</keyword>
<dbReference type="Proteomes" id="UP000663870">
    <property type="component" value="Unassembled WGS sequence"/>
</dbReference>
<dbReference type="EMBL" id="CAJNOH010000568">
    <property type="protein sequence ID" value="CAF1076956.1"/>
    <property type="molecule type" value="Genomic_DNA"/>
</dbReference>
<evidence type="ECO:0000313" key="4">
    <source>
        <dbReference type="EMBL" id="CAF1200194.1"/>
    </source>
</evidence>